<name>A0A9N9JTC0_9GLOM</name>
<evidence type="ECO:0000259" key="1">
    <source>
        <dbReference type="Pfam" id="PF03184"/>
    </source>
</evidence>
<dbReference type="OrthoDB" id="2426769at2759"/>
<dbReference type="GO" id="GO:0003676">
    <property type="term" value="F:nucleic acid binding"/>
    <property type="evidence" value="ECO:0007669"/>
    <property type="project" value="InterPro"/>
</dbReference>
<sequence length="163" mass="18780">MSATGISRVLALGAKRPNPPKQKELASEYNISEQVVSDNWWDRNKWLQLEVDSYDAQLKKECSPGFSMIEEAKSIASNIGEQQFCSSSIFWKQKPKRTLATNPQKGHKIAKECVICLIACNTTSNQKLKLAFIHKYKTSRSLRNINYNRLPVSYFWNKTCWMQ</sequence>
<organism evidence="2 3">
    <name type="scientific">Dentiscutata erythropus</name>
    <dbReference type="NCBI Taxonomy" id="1348616"/>
    <lineage>
        <taxon>Eukaryota</taxon>
        <taxon>Fungi</taxon>
        <taxon>Fungi incertae sedis</taxon>
        <taxon>Mucoromycota</taxon>
        <taxon>Glomeromycotina</taxon>
        <taxon>Glomeromycetes</taxon>
        <taxon>Diversisporales</taxon>
        <taxon>Gigasporaceae</taxon>
        <taxon>Dentiscutata</taxon>
    </lineage>
</organism>
<accession>A0A9N9JTC0</accession>
<reference evidence="2" key="1">
    <citation type="submission" date="2021-06" db="EMBL/GenBank/DDBJ databases">
        <authorList>
            <person name="Kallberg Y."/>
            <person name="Tangrot J."/>
            <person name="Rosling A."/>
        </authorList>
    </citation>
    <scope>NUCLEOTIDE SEQUENCE</scope>
    <source>
        <strain evidence="2">MA453B</strain>
    </source>
</reference>
<keyword evidence="3" id="KW-1185">Reference proteome</keyword>
<feature type="domain" description="DDE-1" evidence="1">
    <location>
        <begin position="114"/>
        <end position="162"/>
    </location>
</feature>
<proteinExistence type="predicted"/>
<dbReference type="AlphaFoldDB" id="A0A9N9JTC0"/>
<comment type="caution">
    <text evidence="2">The sequence shown here is derived from an EMBL/GenBank/DDBJ whole genome shotgun (WGS) entry which is preliminary data.</text>
</comment>
<dbReference type="Proteomes" id="UP000789405">
    <property type="component" value="Unassembled WGS sequence"/>
</dbReference>
<protein>
    <submittedName>
        <fullName evidence="2">1086_t:CDS:1</fullName>
    </submittedName>
</protein>
<dbReference type="Pfam" id="PF03184">
    <property type="entry name" value="DDE_1"/>
    <property type="match status" value="1"/>
</dbReference>
<feature type="non-terminal residue" evidence="2">
    <location>
        <position position="1"/>
    </location>
</feature>
<evidence type="ECO:0000313" key="2">
    <source>
        <dbReference type="EMBL" id="CAG8795061.1"/>
    </source>
</evidence>
<dbReference type="EMBL" id="CAJVPY010030154">
    <property type="protein sequence ID" value="CAG8795061.1"/>
    <property type="molecule type" value="Genomic_DNA"/>
</dbReference>
<evidence type="ECO:0000313" key="3">
    <source>
        <dbReference type="Proteomes" id="UP000789405"/>
    </source>
</evidence>
<dbReference type="InterPro" id="IPR004875">
    <property type="entry name" value="DDE_SF_endonuclease_dom"/>
</dbReference>
<gene>
    <name evidence="2" type="ORF">DERYTH_LOCUS22194</name>
</gene>